<organism evidence="2">
    <name type="scientific">Florenciella parvula</name>
    <dbReference type="NCBI Taxonomy" id="236787"/>
    <lineage>
        <taxon>Eukaryota</taxon>
        <taxon>Sar</taxon>
        <taxon>Stramenopiles</taxon>
        <taxon>Ochrophyta</taxon>
        <taxon>Dictyochophyceae</taxon>
        <taxon>Florenciellales</taxon>
        <taxon>Florenciella</taxon>
    </lineage>
</organism>
<dbReference type="Gene3D" id="3.30.530.20">
    <property type="match status" value="1"/>
</dbReference>
<feature type="compositionally biased region" description="Gly residues" evidence="1">
    <location>
        <begin position="97"/>
        <end position="106"/>
    </location>
</feature>
<dbReference type="SUPFAM" id="SSF55961">
    <property type="entry name" value="Bet v1-like"/>
    <property type="match status" value="1"/>
</dbReference>
<proteinExistence type="predicted"/>
<protein>
    <recommendedName>
        <fullName evidence="3">START domain-containing protein</fullName>
    </recommendedName>
</protein>
<gene>
    <name evidence="2" type="ORF">FPAR1323_LOCUS9667</name>
</gene>
<accession>A0A7S2C9Y1</accession>
<dbReference type="InterPro" id="IPR023393">
    <property type="entry name" value="START-like_dom_sf"/>
</dbReference>
<evidence type="ECO:0000256" key="1">
    <source>
        <dbReference type="SAM" id="MobiDB-lite"/>
    </source>
</evidence>
<dbReference type="EMBL" id="HBGT01018345">
    <property type="protein sequence ID" value="CAD9419909.1"/>
    <property type="molecule type" value="Transcribed_RNA"/>
</dbReference>
<feature type="compositionally biased region" description="Basic and acidic residues" evidence="1">
    <location>
        <begin position="393"/>
        <end position="408"/>
    </location>
</feature>
<feature type="region of interest" description="Disordered" evidence="1">
    <location>
        <begin position="366"/>
        <end position="408"/>
    </location>
</feature>
<dbReference type="AlphaFoldDB" id="A0A7S2C9Y1"/>
<sequence length="440" mass="48264">MVRFSLNSQAEPCVQQNGKPCVGPAAASSGFELKLQVQQQELMAGAASVVAVVVTTLLLCYRKKWRRDPHEHLAGLSHTQKAMLKRAQGGADDDVSGGDGGGGADGSDGAASSSEQEQLKAKYITAIEASEAGWAMEAPAHSDENLKAWHRPEGGSIHSFKYEVIMPFEPTPLICLAREVDLIPTWHKFISKGLVLEELPGIFGGIWAYCEMWMPWPLRSRCLLLKSVVIDCLDTSLECFVVVAESGEYPGTTPLPTTPEQCPRFALGGCYTCISRLAPDAQGNARSKWVFYFDRTDYQVKNIPNFVLAFAYKVMAPFVRQICAHLVNNNFGPGSKYAERMEASPDFYGVIQSRCQEFLEEKMGKKAAGRPVPKAHASGITRRTHARAPLKRSVSELRAQEQQEADAAREMRNIYDAAQTAFVRSQSMPPGLMNAATRAS</sequence>
<evidence type="ECO:0000313" key="2">
    <source>
        <dbReference type="EMBL" id="CAD9419909.1"/>
    </source>
</evidence>
<name>A0A7S2C9Y1_9STRA</name>
<reference evidence="2" key="1">
    <citation type="submission" date="2021-01" db="EMBL/GenBank/DDBJ databases">
        <authorList>
            <person name="Corre E."/>
            <person name="Pelletier E."/>
            <person name="Niang G."/>
            <person name="Scheremetjew M."/>
            <person name="Finn R."/>
            <person name="Kale V."/>
            <person name="Holt S."/>
            <person name="Cochrane G."/>
            <person name="Meng A."/>
            <person name="Brown T."/>
            <person name="Cohen L."/>
        </authorList>
    </citation>
    <scope>NUCLEOTIDE SEQUENCE</scope>
    <source>
        <strain evidence="2">RCC1693</strain>
    </source>
</reference>
<feature type="region of interest" description="Disordered" evidence="1">
    <location>
        <begin position="80"/>
        <end position="112"/>
    </location>
</feature>
<evidence type="ECO:0008006" key="3">
    <source>
        <dbReference type="Google" id="ProtNLM"/>
    </source>
</evidence>